<evidence type="ECO:0008006" key="2">
    <source>
        <dbReference type="Google" id="ProtNLM"/>
    </source>
</evidence>
<comment type="caution">
    <text evidence="1">The sequence shown here is derived from an EMBL/GenBank/DDBJ whole genome shotgun (WGS) entry which is preliminary data.</text>
</comment>
<dbReference type="EMBL" id="VSSQ01001138">
    <property type="protein sequence ID" value="MPM05509.1"/>
    <property type="molecule type" value="Genomic_DNA"/>
</dbReference>
<sequence length="222" mass="25143">MPIQLFIGFTAEGSTDTRFLTHIIQNVFEEIALECRTDVVIEDVVSVNVHKTEFTETMLRASKQAAECGLTVLCVHADADARSIENVMLNKFTPLSQELIPLSNDIYCKAIVPIIPIQMTEAWMMADKELLKTKIAAKGVRDADLGLHRGPESYADPKQTIAEAIRIAQSNRTRRHRNELTINDLYTEMGQTISLQRLRELPSFCRFEENVRVAFRSLGYID</sequence>
<evidence type="ECO:0000313" key="1">
    <source>
        <dbReference type="EMBL" id="MPM05509.1"/>
    </source>
</evidence>
<name>A0A644WPA6_9ZZZZ</name>
<dbReference type="Pfam" id="PF14103">
    <property type="entry name" value="DUF4276"/>
    <property type="match status" value="1"/>
</dbReference>
<protein>
    <recommendedName>
        <fullName evidence="2">DUF4276 family protein</fullName>
    </recommendedName>
</protein>
<gene>
    <name evidence="1" type="ORF">SDC9_51799</name>
</gene>
<organism evidence="1">
    <name type="scientific">bioreactor metagenome</name>
    <dbReference type="NCBI Taxonomy" id="1076179"/>
    <lineage>
        <taxon>unclassified sequences</taxon>
        <taxon>metagenomes</taxon>
        <taxon>ecological metagenomes</taxon>
    </lineage>
</organism>
<proteinExistence type="predicted"/>
<dbReference type="AlphaFoldDB" id="A0A644WPA6"/>
<reference evidence="1" key="1">
    <citation type="submission" date="2019-08" db="EMBL/GenBank/DDBJ databases">
        <authorList>
            <person name="Kucharzyk K."/>
            <person name="Murdoch R.W."/>
            <person name="Higgins S."/>
            <person name="Loffler F."/>
        </authorList>
    </citation>
    <scope>NUCLEOTIDE SEQUENCE</scope>
</reference>
<dbReference type="InterPro" id="IPR025455">
    <property type="entry name" value="DUF4276"/>
</dbReference>
<accession>A0A644WPA6</accession>